<feature type="non-terminal residue" evidence="1">
    <location>
        <position position="28"/>
    </location>
</feature>
<name>A0A382QT91_9ZZZZ</name>
<feature type="non-terminal residue" evidence="1">
    <location>
        <position position="1"/>
    </location>
</feature>
<reference evidence="1" key="1">
    <citation type="submission" date="2018-05" db="EMBL/GenBank/DDBJ databases">
        <authorList>
            <person name="Lanie J.A."/>
            <person name="Ng W.-L."/>
            <person name="Kazmierczak K.M."/>
            <person name="Andrzejewski T.M."/>
            <person name="Davidsen T.M."/>
            <person name="Wayne K.J."/>
            <person name="Tettelin H."/>
            <person name="Glass J.I."/>
            <person name="Rusch D."/>
            <person name="Podicherti R."/>
            <person name="Tsui H.-C.T."/>
            <person name="Winkler M.E."/>
        </authorList>
    </citation>
    <scope>NUCLEOTIDE SEQUENCE</scope>
</reference>
<proteinExistence type="predicted"/>
<dbReference type="AlphaFoldDB" id="A0A382QT91"/>
<dbReference type="EMBL" id="UINC01116401">
    <property type="protein sequence ID" value="SVC88118.1"/>
    <property type="molecule type" value="Genomic_DNA"/>
</dbReference>
<accession>A0A382QT91</accession>
<evidence type="ECO:0000313" key="1">
    <source>
        <dbReference type="EMBL" id="SVC88118.1"/>
    </source>
</evidence>
<protein>
    <submittedName>
        <fullName evidence="1">Uncharacterized protein</fullName>
    </submittedName>
</protein>
<gene>
    <name evidence="1" type="ORF">METZ01_LOCUS340972</name>
</gene>
<sequence>LNIRSIRILVFWILLAGVLVSSRAAEEG</sequence>
<organism evidence="1">
    <name type="scientific">marine metagenome</name>
    <dbReference type="NCBI Taxonomy" id="408172"/>
    <lineage>
        <taxon>unclassified sequences</taxon>
        <taxon>metagenomes</taxon>
        <taxon>ecological metagenomes</taxon>
    </lineage>
</organism>